<feature type="region of interest" description="Disordered" evidence="1">
    <location>
        <begin position="116"/>
        <end position="139"/>
    </location>
</feature>
<sequence length="395" mass="43498">MGGNIFLARGLRTPRMPPVVYRHMVHTSQAALRKLFRVVCTPVDGPAKPDFGDVDILVADPLAHPLSAGEVAAGDGEANPTSAKGEGIPAVWDRIINALGAEHKIVKPHDNSAHLALPWPSHVDGSDGGSDGGSDEGRQEHAKFVQADVRICESEKVLRWVAFRHAHGDIWSILGSLIRPLGLTADETALWLRIPEIEDFHRKRARVLLTDDPHVALDLLGLSDDKGQWDHPFDSYEDLFNYVATCRFFYVSPHPSGTTPDGDAQDGPEQLKLLQELDAHGRPSSTVHGDARTSIKANDRRRMNSRPLTPLPRPDSSRARTDDGLWLVEDAAAFAAGRWRDIAPIVWEASQRRIAEVMRLNDLKRKAQEASVASSDDAQQQDMNEEPLSKKQATP</sequence>
<dbReference type="STRING" id="644358.A0A0C4DRZ0"/>
<reference evidence="4" key="1">
    <citation type="submission" date="2010-05" db="EMBL/GenBank/DDBJ databases">
        <title>The genome sequence of Magnaporthe poae strain ATCC 64411.</title>
        <authorList>
            <person name="Ma L.-J."/>
            <person name="Dead R."/>
            <person name="Young S."/>
            <person name="Zeng Q."/>
            <person name="Koehrsen M."/>
            <person name="Alvarado L."/>
            <person name="Berlin A."/>
            <person name="Chapman S.B."/>
            <person name="Chen Z."/>
            <person name="Freedman E."/>
            <person name="Gellesch M."/>
            <person name="Goldberg J."/>
            <person name="Griggs A."/>
            <person name="Gujja S."/>
            <person name="Heilman E.R."/>
            <person name="Heiman D."/>
            <person name="Hepburn T."/>
            <person name="Howarth C."/>
            <person name="Jen D."/>
            <person name="Larson L."/>
            <person name="Mehta T."/>
            <person name="Neiman D."/>
            <person name="Pearson M."/>
            <person name="Roberts A."/>
            <person name="Saif S."/>
            <person name="Shea T."/>
            <person name="Shenoy N."/>
            <person name="Sisk P."/>
            <person name="Stolte C."/>
            <person name="Sykes S."/>
            <person name="Walk T."/>
            <person name="White J."/>
            <person name="Yandava C."/>
            <person name="Haas B."/>
            <person name="Nusbaum C."/>
            <person name="Birren B."/>
        </authorList>
    </citation>
    <scope>NUCLEOTIDE SEQUENCE [LARGE SCALE GENOMIC DNA]</scope>
    <source>
        <strain evidence="4">ATCC 64411 / 73-15</strain>
    </source>
</reference>
<dbReference type="EnsemblFungi" id="MAPG_02658T0">
    <property type="protein sequence ID" value="MAPG_02658T0"/>
    <property type="gene ID" value="MAPG_02658"/>
</dbReference>
<reference evidence="2" key="2">
    <citation type="submission" date="2010-05" db="EMBL/GenBank/DDBJ databases">
        <title>The Genome Sequence of Magnaporthe poae strain ATCC 64411.</title>
        <authorList>
            <consortium name="The Broad Institute Genome Sequencing Platform"/>
            <consortium name="Broad Institute Genome Sequencing Center for Infectious Disease"/>
            <person name="Ma L.-J."/>
            <person name="Dead R."/>
            <person name="Young S."/>
            <person name="Zeng Q."/>
            <person name="Koehrsen M."/>
            <person name="Alvarado L."/>
            <person name="Berlin A."/>
            <person name="Chapman S.B."/>
            <person name="Chen Z."/>
            <person name="Freedman E."/>
            <person name="Gellesch M."/>
            <person name="Goldberg J."/>
            <person name="Griggs A."/>
            <person name="Gujja S."/>
            <person name="Heilman E.R."/>
            <person name="Heiman D."/>
            <person name="Hepburn T."/>
            <person name="Howarth C."/>
            <person name="Jen D."/>
            <person name="Larson L."/>
            <person name="Mehta T."/>
            <person name="Neiman D."/>
            <person name="Pearson M."/>
            <person name="Roberts A."/>
            <person name="Saif S."/>
            <person name="Shea T."/>
            <person name="Shenoy N."/>
            <person name="Sisk P."/>
            <person name="Stolte C."/>
            <person name="Sykes S."/>
            <person name="Walk T."/>
            <person name="White J."/>
            <person name="Yandava C."/>
            <person name="Haas B."/>
            <person name="Nusbaum C."/>
            <person name="Birren B."/>
        </authorList>
    </citation>
    <scope>NUCLEOTIDE SEQUENCE</scope>
    <source>
        <strain evidence="2">ATCC 64411</strain>
    </source>
</reference>
<dbReference type="Proteomes" id="UP000011715">
    <property type="component" value="Unassembled WGS sequence"/>
</dbReference>
<accession>A0A0C4DRZ0</accession>
<name>A0A0C4DRZ0_MAGP6</name>
<protein>
    <submittedName>
        <fullName evidence="2 3">Uncharacterized protein</fullName>
    </submittedName>
</protein>
<evidence type="ECO:0000256" key="1">
    <source>
        <dbReference type="SAM" id="MobiDB-lite"/>
    </source>
</evidence>
<dbReference type="AlphaFoldDB" id="A0A0C4DRZ0"/>
<dbReference type="EMBL" id="ADBL01000653">
    <property type="status" value="NOT_ANNOTATED_CDS"/>
    <property type="molecule type" value="Genomic_DNA"/>
</dbReference>
<feature type="region of interest" description="Disordered" evidence="1">
    <location>
        <begin position="280"/>
        <end position="320"/>
    </location>
</feature>
<evidence type="ECO:0000313" key="2">
    <source>
        <dbReference type="EMBL" id="KLU83605.1"/>
    </source>
</evidence>
<dbReference type="OrthoDB" id="4708870at2759"/>
<organism evidence="3 4">
    <name type="scientific">Magnaporthiopsis poae (strain ATCC 64411 / 73-15)</name>
    <name type="common">Kentucky bluegrass fungus</name>
    <name type="synonym">Magnaporthe poae</name>
    <dbReference type="NCBI Taxonomy" id="644358"/>
    <lineage>
        <taxon>Eukaryota</taxon>
        <taxon>Fungi</taxon>
        <taxon>Dikarya</taxon>
        <taxon>Ascomycota</taxon>
        <taxon>Pezizomycotina</taxon>
        <taxon>Sordariomycetes</taxon>
        <taxon>Sordariomycetidae</taxon>
        <taxon>Magnaporthales</taxon>
        <taxon>Magnaporthaceae</taxon>
        <taxon>Magnaporthiopsis</taxon>
    </lineage>
</organism>
<proteinExistence type="predicted"/>
<reference evidence="2" key="3">
    <citation type="submission" date="2011-03" db="EMBL/GenBank/DDBJ databases">
        <title>Annotation of Magnaporthe poae ATCC 64411.</title>
        <authorList>
            <person name="Ma L.-J."/>
            <person name="Dead R."/>
            <person name="Young S.K."/>
            <person name="Zeng Q."/>
            <person name="Gargeya S."/>
            <person name="Fitzgerald M."/>
            <person name="Haas B."/>
            <person name="Abouelleil A."/>
            <person name="Alvarado L."/>
            <person name="Arachchi H.M."/>
            <person name="Berlin A."/>
            <person name="Brown A."/>
            <person name="Chapman S.B."/>
            <person name="Chen Z."/>
            <person name="Dunbar C."/>
            <person name="Freedman E."/>
            <person name="Gearin G."/>
            <person name="Gellesch M."/>
            <person name="Goldberg J."/>
            <person name="Griggs A."/>
            <person name="Gujja S."/>
            <person name="Heiman D."/>
            <person name="Howarth C."/>
            <person name="Larson L."/>
            <person name="Lui A."/>
            <person name="MacDonald P.J.P."/>
            <person name="Mehta T."/>
            <person name="Montmayeur A."/>
            <person name="Murphy C."/>
            <person name="Neiman D."/>
            <person name="Pearson M."/>
            <person name="Priest M."/>
            <person name="Roberts A."/>
            <person name="Saif S."/>
            <person name="Shea T."/>
            <person name="Shenoy N."/>
            <person name="Sisk P."/>
            <person name="Stolte C."/>
            <person name="Sykes S."/>
            <person name="Yandava C."/>
            <person name="Wortman J."/>
            <person name="Nusbaum C."/>
            <person name="Birren B."/>
        </authorList>
    </citation>
    <scope>NUCLEOTIDE SEQUENCE</scope>
    <source>
        <strain evidence="2">ATCC 64411</strain>
    </source>
</reference>
<dbReference type="EMBL" id="ADBL01000652">
    <property type="status" value="NOT_ANNOTATED_CDS"/>
    <property type="molecule type" value="Genomic_DNA"/>
</dbReference>
<reference evidence="3" key="4">
    <citation type="journal article" date="2015" name="G3 (Bethesda)">
        <title>Genome sequences of three phytopathogenic species of the Magnaporthaceae family of fungi.</title>
        <authorList>
            <person name="Okagaki L.H."/>
            <person name="Nunes C.C."/>
            <person name="Sailsbery J."/>
            <person name="Clay B."/>
            <person name="Brown D."/>
            <person name="John T."/>
            <person name="Oh Y."/>
            <person name="Young N."/>
            <person name="Fitzgerald M."/>
            <person name="Haas B.J."/>
            <person name="Zeng Q."/>
            <person name="Young S."/>
            <person name="Adiconis X."/>
            <person name="Fan L."/>
            <person name="Levin J.Z."/>
            <person name="Mitchell T.K."/>
            <person name="Okubara P.A."/>
            <person name="Farman M.L."/>
            <person name="Kohn L.M."/>
            <person name="Birren B."/>
            <person name="Ma L.-J."/>
            <person name="Dean R.A."/>
        </authorList>
    </citation>
    <scope>NUCLEOTIDE SEQUENCE</scope>
    <source>
        <strain evidence="3">ATCC 64411 / 73-15</strain>
    </source>
</reference>
<evidence type="ECO:0000313" key="3">
    <source>
        <dbReference type="EnsemblFungi" id="MAPG_02658T0"/>
    </source>
</evidence>
<evidence type="ECO:0000313" key="4">
    <source>
        <dbReference type="Proteomes" id="UP000011715"/>
    </source>
</evidence>
<dbReference type="eggNOG" id="ENOG502S1AX">
    <property type="taxonomic scope" value="Eukaryota"/>
</dbReference>
<reference evidence="3" key="5">
    <citation type="submission" date="2015-06" db="UniProtKB">
        <authorList>
            <consortium name="EnsemblFungi"/>
        </authorList>
    </citation>
    <scope>IDENTIFICATION</scope>
    <source>
        <strain evidence="3">ATCC 64411</strain>
    </source>
</reference>
<gene>
    <name evidence="2" type="ORF">MAPG_02658</name>
</gene>
<keyword evidence="4" id="KW-1185">Reference proteome</keyword>
<dbReference type="VEuPathDB" id="FungiDB:MAPG_02658"/>
<feature type="region of interest" description="Disordered" evidence="1">
    <location>
        <begin position="364"/>
        <end position="395"/>
    </location>
</feature>
<dbReference type="EMBL" id="GL876967">
    <property type="protein sequence ID" value="KLU83605.1"/>
    <property type="molecule type" value="Genomic_DNA"/>
</dbReference>
<feature type="compositionally biased region" description="Polar residues" evidence="1">
    <location>
        <begin position="371"/>
        <end position="382"/>
    </location>
</feature>
<dbReference type="OMA" id="DVRICES"/>
<feature type="compositionally biased region" description="Basic and acidic residues" evidence="1">
    <location>
        <begin position="289"/>
        <end position="302"/>
    </location>
</feature>